<dbReference type="InterPro" id="IPR029058">
    <property type="entry name" value="AB_hydrolase_fold"/>
</dbReference>
<protein>
    <submittedName>
        <fullName evidence="3">Haloalkane dehalogenase</fullName>
    </submittedName>
</protein>
<feature type="domain" description="AB hydrolase-1" evidence="2">
    <location>
        <begin position="65"/>
        <end position="311"/>
    </location>
</feature>
<evidence type="ECO:0000313" key="6">
    <source>
        <dbReference type="Proteomes" id="UP000095645"/>
    </source>
</evidence>
<dbReference type="EMBL" id="CYZP01000018">
    <property type="protein sequence ID" value="CUO21338.1"/>
    <property type="molecule type" value="Genomic_DNA"/>
</dbReference>
<dbReference type="SUPFAM" id="SSF53474">
    <property type="entry name" value="alpha/beta-Hydrolases"/>
    <property type="match status" value="1"/>
</dbReference>
<dbReference type="GeneID" id="75081260"/>
<dbReference type="PANTHER" id="PTHR46438:SF2">
    <property type="entry name" value="ALPHA_BETA-HYDROLASES SUPERFAMILY PROTEIN"/>
    <property type="match status" value="1"/>
</dbReference>
<dbReference type="RefSeq" id="WP_008708024.1">
    <property type="nucleotide sequence ID" value="NZ_CYZA01000018.1"/>
</dbReference>
<evidence type="ECO:0000256" key="1">
    <source>
        <dbReference type="SAM" id="SignalP"/>
    </source>
</evidence>
<dbReference type="EMBL" id="CYZA01000018">
    <property type="protein sequence ID" value="CUO35427.1"/>
    <property type="molecule type" value="Genomic_DNA"/>
</dbReference>
<dbReference type="Proteomes" id="UP000095645">
    <property type="component" value="Unassembled WGS sequence"/>
</dbReference>
<evidence type="ECO:0000259" key="2">
    <source>
        <dbReference type="Pfam" id="PF12697"/>
    </source>
</evidence>
<dbReference type="Gene3D" id="3.40.50.1820">
    <property type="entry name" value="alpha/beta hydrolase"/>
    <property type="match status" value="1"/>
</dbReference>
<keyword evidence="1" id="KW-0732">Signal</keyword>
<name>A0A174DBA5_9FIRM</name>
<evidence type="ECO:0000313" key="4">
    <source>
        <dbReference type="EMBL" id="CUO35427.1"/>
    </source>
</evidence>
<dbReference type="InterPro" id="IPR000073">
    <property type="entry name" value="AB_hydrolase_1"/>
</dbReference>
<feature type="signal peptide" evidence="1">
    <location>
        <begin position="1"/>
        <end position="21"/>
    </location>
</feature>
<dbReference type="AlphaFoldDB" id="A0A174DBA5"/>
<reference evidence="5 6" key="1">
    <citation type="submission" date="2015-09" db="EMBL/GenBank/DDBJ databases">
        <authorList>
            <consortium name="Pathogen Informatics"/>
        </authorList>
    </citation>
    <scope>NUCLEOTIDE SEQUENCE [LARGE SCALE GENOMIC DNA]</scope>
    <source>
        <strain evidence="4 5">2789STDY5608838</strain>
        <strain evidence="3 6">2789STDY5834861</strain>
    </source>
</reference>
<sequence>MSKNKHKFLTFAALMTGATVAVHFINHTIATAAQLKQMLHISNDNYFEWRFGNIYYTKKGTGSPILLIHDTLPGASGYEWSKIEDELAIDHTVYTVDLLGCGRSDKSSITYTNFVYVQMISDFIKKIIGQKTDVIASGFSGSFVTMACHNEKELFNKIMLVNPPSLTQLKQMPNRKDRLLKAALEIPIFGTLVYHMIVSRDNINNLFIEKMYYNPFHVDNQMADAYYEAAHKGGYYTRFLYSSLAAKYININICHALKALDNSIYIVEGETEPNGKAVTDDYCASNPAIEVSVLKETKHLPHVEAPEAFLEQVKIFF</sequence>
<evidence type="ECO:0000313" key="5">
    <source>
        <dbReference type="Proteomes" id="UP000095447"/>
    </source>
</evidence>
<gene>
    <name evidence="4" type="ORF">ERS852395_02782</name>
    <name evidence="3" type="ORF">ERS852476_02195</name>
</gene>
<evidence type="ECO:0000313" key="3">
    <source>
        <dbReference type="EMBL" id="CUO21338.1"/>
    </source>
</evidence>
<accession>A0A174DBA5</accession>
<organism evidence="3 6">
    <name type="scientific">Blautia obeum</name>
    <dbReference type="NCBI Taxonomy" id="40520"/>
    <lineage>
        <taxon>Bacteria</taxon>
        <taxon>Bacillati</taxon>
        <taxon>Bacillota</taxon>
        <taxon>Clostridia</taxon>
        <taxon>Lachnospirales</taxon>
        <taxon>Lachnospiraceae</taxon>
        <taxon>Blautia</taxon>
    </lineage>
</organism>
<feature type="chain" id="PRO_5038293120" evidence="1">
    <location>
        <begin position="22"/>
        <end position="317"/>
    </location>
</feature>
<proteinExistence type="predicted"/>
<dbReference type="Pfam" id="PF12697">
    <property type="entry name" value="Abhydrolase_6"/>
    <property type="match status" value="1"/>
</dbReference>
<dbReference type="Proteomes" id="UP000095447">
    <property type="component" value="Unassembled WGS sequence"/>
</dbReference>
<dbReference type="PANTHER" id="PTHR46438">
    <property type="entry name" value="ALPHA/BETA-HYDROLASES SUPERFAMILY PROTEIN"/>
    <property type="match status" value="1"/>
</dbReference>